<proteinExistence type="predicted"/>
<gene>
    <name evidence="2" type="ORF">PDE001_LOCUS1250</name>
</gene>
<dbReference type="EMBL" id="CANTFM010000215">
    <property type="protein sequence ID" value="CAI5715037.1"/>
    <property type="molecule type" value="Genomic_DNA"/>
</dbReference>
<dbReference type="PROSITE" id="PS50879">
    <property type="entry name" value="RNASE_H_1"/>
    <property type="match status" value="1"/>
</dbReference>
<dbReference type="InterPro" id="IPR002156">
    <property type="entry name" value="RNaseH_domain"/>
</dbReference>
<evidence type="ECO:0000259" key="1">
    <source>
        <dbReference type="PROSITE" id="PS50879"/>
    </source>
</evidence>
<keyword evidence="3" id="KW-1185">Reference proteome</keyword>
<dbReference type="InterPro" id="IPR012337">
    <property type="entry name" value="RNaseH-like_sf"/>
</dbReference>
<evidence type="ECO:0000313" key="3">
    <source>
        <dbReference type="Proteomes" id="UP001162029"/>
    </source>
</evidence>
<accession>A0AAV0T6M5</accession>
<dbReference type="Gene3D" id="3.30.420.10">
    <property type="entry name" value="Ribonuclease H-like superfamily/Ribonuclease H"/>
    <property type="match status" value="1"/>
</dbReference>
<reference evidence="2" key="1">
    <citation type="submission" date="2022-12" db="EMBL/GenBank/DDBJ databases">
        <authorList>
            <person name="Webb A."/>
        </authorList>
    </citation>
    <scope>NUCLEOTIDE SEQUENCE</scope>
    <source>
        <strain evidence="2">Pd1</strain>
    </source>
</reference>
<dbReference type="GO" id="GO:0003676">
    <property type="term" value="F:nucleic acid binding"/>
    <property type="evidence" value="ECO:0007669"/>
    <property type="project" value="InterPro"/>
</dbReference>
<protein>
    <recommendedName>
        <fullName evidence="1">RNase H type-1 domain-containing protein</fullName>
    </recommendedName>
</protein>
<evidence type="ECO:0000313" key="2">
    <source>
        <dbReference type="EMBL" id="CAI5715037.1"/>
    </source>
</evidence>
<dbReference type="SUPFAM" id="SSF53098">
    <property type="entry name" value="Ribonuclease H-like"/>
    <property type="match status" value="1"/>
</dbReference>
<dbReference type="Proteomes" id="UP001162029">
    <property type="component" value="Unassembled WGS sequence"/>
</dbReference>
<name>A0AAV0T6M5_9STRA</name>
<dbReference type="GO" id="GO:0004523">
    <property type="term" value="F:RNA-DNA hybrid ribonuclease activity"/>
    <property type="evidence" value="ECO:0007669"/>
    <property type="project" value="InterPro"/>
</dbReference>
<dbReference type="Pfam" id="PF13456">
    <property type="entry name" value="RVT_3"/>
    <property type="match status" value="1"/>
</dbReference>
<organism evidence="2 3">
    <name type="scientific">Peronospora destructor</name>
    <dbReference type="NCBI Taxonomy" id="86335"/>
    <lineage>
        <taxon>Eukaryota</taxon>
        <taxon>Sar</taxon>
        <taxon>Stramenopiles</taxon>
        <taxon>Oomycota</taxon>
        <taxon>Peronosporomycetes</taxon>
        <taxon>Peronosporales</taxon>
        <taxon>Peronosporaceae</taxon>
        <taxon>Peronospora</taxon>
    </lineage>
</organism>
<dbReference type="AlphaFoldDB" id="A0AAV0T6M5"/>
<dbReference type="InterPro" id="IPR036397">
    <property type="entry name" value="RNaseH_sf"/>
</dbReference>
<sequence>MHRFYAARSASRLPHRCFTRSCASPLNNLPASSVLAYADGASRGNPGRSGCGALLMDPSTGRVLASDTKYVGNKETNNEAEYHGLMLALRLAQRHQATYVQCTCTWTRSSLYGRCRAFTELRPPTCEDFTSSARNSVQRFPT</sequence>
<comment type="caution">
    <text evidence="2">The sequence shown here is derived from an EMBL/GenBank/DDBJ whole genome shotgun (WGS) entry which is preliminary data.</text>
</comment>
<feature type="domain" description="RNase H type-1" evidence="1">
    <location>
        <begin position="30"/>
        <end position="142"/>
    </location>
</feature>